<evidence type="ECO:0000313" key="2">
    <source>
        <dbReference type="EMBL" id="PZO15647.1"/>
    </source>
</evidence>
<dbReference type="EMBL" id="QBMC01000090">
    <property type="protein sequence ID" value="PZO15647.1"/>
    <property type="molecule type" value="Genomic_DNA"/>
</dbReference>
<evidence type="ECO:0000313" key="3">
    <source>
        <dbReference type="Proteomes" id="UP000249354"/>
    </source>
</evidence>
<evidence type="ECO:0008006" key="4">
    <source>
        <dbReference type="Google" id="ProtNLM"/>
    </source>
</evidence>
<name>A0A2W4U8R1_9CYAN</name>
<feature type="transmembrane region" description="Helical" evidence="1">
    <location>
        <begin position="166"/>
        <end position="186"/>
    </location>
</feature>
<organism evidence="2 3">
    <name type="scientific">Leptolyngbya foveolarum</name>
    <dbReference type="NCBI Taxonomy" id="47253"/>
    <lineage>
        <taxon>Bacteria</taxon>
        <taxon>Bacillati</taxon>
        <taxon>Cyanobacteriota</taxon>
        <taxon>Cyanophyceae</taxon>
        <taxon>Leptolyngbyales</taxon>
        <taxon>Leptolyngbyaceae</taxon>
        <taxon>Leptolyngbya group</taxon>
        <taxon>Leptolyngbya</taxon>
    </lineage>
</organism>
<feature type="transmembrane region" description="Helical" evidence="1">
    <location>
        <begin position="788"/>
        <end position="805"/>
    </location>
</feature>
<feature type="transmembrane region" description="Helical" evidence="1">
    <location>
        <begin position="230"/>
        <end position="251"/>
    </location>
</feature>
<feature type="transmembrane region" description="Helical" evidence="1">
    <location>
        <begin position="576"/>
        <end position="593"/>
    </location>
</feature>
<feature type="transmembrane region" description="Helical" evidence="1">
    <location>
        <begin position="599"/>
        <end position="617"/>
    </location>
</feature>
<feature type="transmembrane region" description="Helical" evidence="1">
    <location>
        <begin position="476"/>
        <end position="496"/>
    </location>
</feature>
<feature type="transmembrane region" description="Helical" evidence="1">
    <location>
        <begin position="263"/>
        <end position="284"/>
    </location>
</feature>
<feature type="transmembrane region" description="Helical" evidence="1">
    <location>
        <begin position="290"/>
        <end position="306"/>
    </location>
</feature>
<feature type="transmembrane region" description="Helical" evidence="1">
    <location>
        <begin position="811"/>
        <end position="830"/>
    </location>
</feature>
<feature type="transmembrane region" description="Helical" evidence="1">
    <location>
        <begin position="443"/>
        <end position="464"/>
    </location>
</feature>
<dbReference type="AlphaFoldDB" id="A0A2W4U8R1"/>
<feature type="transmembrane region" description="Helical" evidence="1">
    <location>
        <begin position="863"/>
        <end position="882"/>
    </location>
</feature>
<feature type="transmembrane region" description="Helical" evidence="1">
    <location>
        <begin position="508"/>
        <end position="526"/>
    </location>
</feature>
<protein>
    <recommendedName>
        <fullName evidence="4">DUF2157 domain-containing protein</fullName>
    </recommendedName>
</protein>
<sequence length="904" mass="99854">MLPYILLWSALPIIARESALSALAQISSGPTDNLVWASLGLFPVLLAMLLLAKRLRHWQQSKLAQQTELVTLAFGAALIALSLPSSFTIAANLTLSTFTLIALGRSRHSLKIATLTHIVGLLAIATSIYYFAPDLTVQRWTYVALGSGMAEILIHVVSRSDRWRKNLWFGGIGLLAIAYFLLVTHYDQQPSWLWLPIPVLFCAIANHRRTLYPKTAAVLSTGAFILQTPWIFLSWATAIINFAIATLCTGLNSRIWRSLPATLFAVGEVIALTNSILLYGFTRFSDPDPGWFLSLCAIEIWALWLLPRLISRRSGLLSALYQKSCLLWSFALLALFALTQTIVAVAFPSSLYTPSPNPLACSILATILLAAALLENIHHRPAEWKYWSLGWAVANIVVLGLLASGTTGANEYGIACLILAFVAQIMGDLWVKKHPGYRISWHGIPLLYASIGGWLGHITSHASTRGLPEGLPDSQLILSAETGLYTIAAAVIFTAIGRRDPKLNPLSYLGLLAFTAGAYELLIYQLSQASSGSPGDGVTLLAALALVIALVEKWLSPWLQRYLKLSIAAVQNTAHLHWVFGSILSVLALTAELSQPTGTRLWTSISLLLAAYALTVGNRRWTPQTHITNHTVWTSVGLLEVLLCLTFSRFELFFDRAVLLTWAGVITCIASTIIYRLPWDRWGWPLRPFRLLSIWLPMLTIATTILQIEIPGLLAVSAFYAGMSKACNRIRLSYLSIFLLDWAIFDYLDSQSLLTALGVALITGLSMLYIAQVDPYFQAIQQRQQRHILRILASVAIALTALYQAETAEPMLLYAGLTLVLCLGFIFAGLMLKVRAFLYVGTLTFVVQIIRVLWLFISTYSLLLWAVGIVLGLIFIWIAATFESRRSQVTQLLDTWTAALDTWD</sequence>
<feature type="transmembrane region" description="Helical" evidence="1">
    <location>
        <begin position="386"/>
        <end position="406"/>
    </location>
</feature>
<reference evidence="3" key="1">
    <citation type="submission" date="2018-04" db="EMBL/GenBank/DDBJ databases">
        <authorList>
            <person name="Cornet L."/>
        </authorList>
    </citation>
    <scope>NUCLEOTIDE SEQUENCE [LARGE SCALE GENOMIC DNA]</scope>
</reference>
<comment type="caution">
    <text evidence="2">The sequence shown here is derived from an EMBL/GenBank/DDBJ whole genome shotgun (WGS) entry which is preliminary data.</text>
</comment>
<evidence type="ECO:0000256" key="1">
    <source>
        <dbReference type="SAM" id="Phobius"/>
    </source>
</evidence>
<reference evidence="2 3" key="2">
    <citation type="submission" date="2018-06" db="EMBL/GenBank/DDBJ databases">
        <title>Metagenomic assembly of (sub)arctic Cyanobacteria and their associated microbiome from non-axenic cultures.</title>
        <authorList>
            <person name="Baurain D."/>
        </authorList>
    </citation>
    <scope>NUCLEOTIDE SEQUENCE [LARGE SCALE GENOMIC DNA]</scope>
    <source>
        <strain evidence="2">ULC129bin1</strain>
    </source>
</reference>
<gene>
    <name evidence="2" type="ORF">DCF25_13355</name>
</gene>
<dbReference type="Proteomes" id="UP000249354">
    <property type="component" value="Unassembled WGS sequence"/>
</dbReference>
<feature type="transmembrane region" description="Helical" evidence="1">
    <location>
        <begin position="754"/>
        <end position="776"/>
    </location>
</feature>
<feature type="transmembrane region" description="Helical" evidence="1">
    <location>
        <begin position="538"/>
        <end position="555"/>
    </location>
</feature>
<feature type="transmembrane region" description="Helical" evidence="1">
    <location>
        <begin position="657"/>
        <end position="675"/>
    </location>
</feature>
<feature type="transmembrane region" description="Helical" evidence="1">
    <location>
        <begin position="34"/>
        <end position="51"/>
    </location>
</feature>
<feature type="transmembrane region" description="Helical" evidence="1">
    <location>
        <begin position="112"/>
        <end position="131"/>
    </location>
</feature>
<accession>A0A2W4U8R1</accession>
<proteinExistence type="predicted"/>
<keyword evidence="1" id="KW-0472">Membrane</keyword>
<feature type="transmembrane region" description="Helical" evidence="1">
    <location>
        <begin position="412"/>
        <end position="431"/>
    </location>
</feature>
<feature type="transmembrane region" description="Helical" evidence="1">
    <location>
        <begin position="695"/>
        <end position="720"/>
    </location>
</feature>
<feature type="transmembrane region" description="Helical" evidence="1">
    <location>
        <begin position="837"/>
        <end position="857"/>
    </location>
</feature>
<feature type="transmembrane region" description="Helical" evidence="1">
    <location>
        <begin position="326"/>
        <end position="351"/>
    </location>
</feature>
<feature type="transmembrane region" description="Helical" evidence="1">
    <location>
        <begin position="357"/>
        <end position="374"/>
    </location>
</feature>
<keyword evidence="1" id="KW-0812">Transmembrane</keyword>
<keyword evidence="1" id="KW-1133">Transmembrane helix</keyword>